<organism evidence="15">
    <name type="scientific">Trypanosoma congolense (strain IL3000)</name>
    <dbReference type="NCBI Taxonomy" id="1068625"/>
    <lineage>
        <taxon>Eukaryota</taxon>
        <taxon>Discoba</taxon>
        <taxon>Euglenozoa</taxon>
        <taxon>Kinetoplastea</taxon>
        <taxon>Metakinetoplastina</taxon>
        <taxon>Trypanosomatida</taxon>
        <taxon>Trypanosomatidae</taxon>
        <taxon>Trypanosoma</taxon>
        <taxon>Nannomonas</taxon>
    </lineage>
</organism>
<evidence type="ECO:0000256" key="12">
    <source>
        <dbReference type="ARBA" id="ARBA00022842"/>
    </source>
</evidence>
<evidence type="ECO:0000313" key="15">
    <source>
        <dbReference type="EMBL" id="CCC93358.1"/>
    </source>
</evidence>
<comment type="cofactor">
    <cofactor evidence="1 13">
        <name>Mg(2+)</name>
        <dbReference type="ChEBI" id="CHEBI:18420"/>
    </cofactor>
</comment>
<dbReference type="GO" id="GO:0004422">
    <property type="term" value="F:hypoxanthine phosphoribosyltransferase activity"/>
    <property type="evidence" value="ECO:0007669"/>
    <property type="project" value="InterPro"/>
</dbReference>
<dbReference type="VEuPathDB" id="TriTrypDB:TcIL3000_10_1170"/>
<evidence type="ECO:0000256" key="4">
    <source>
        <dbReference type="ARBA" id="ARBA00008391"/>
    </source>
</evidence>
<dbReference type="FunFam" id="3.40.50.2020:FF:000046">
    <property type="entry name" value="Hypoxanthine-guanine phosphoribosyltransferase"/>
    <property type="match status" value="1"/>
</dbReference>
<keyword evidence="6 13" id="KW-0963">Cytoplasm</keyword>
<keyword evidence="12 13" id="KW-0460">Magnesium</keyword>
<feature type="domain" description="Phosphoribosyltransferase" evidence="14">
    <location>
        <begin position="76"/>
        <end position="206"/>
    </location>
</feature>
<dbReference type="PANTHER" id="PTHR43340">
    <property type="entry name" value="HYPOXANTHINE-GUANINE PHOSPHORIBOSYLTRANSFERASE"/>
    <property type="match status" value="1"/>
</dbReference>
<dbReference type="InterPro" id="IPR005904">
    <property type="entry name" value="Hxn_phspho_trans"/>
</dbReference>
<keyword evidence="10 13" id="KW-0660">Purine salvage</keyword>
<dbReference type="PANTHER" id="PTHR43340:SF1">
    <property type="entry name" value="HYPOXANTHINE PHOSPHORIBOSYLTRANSFERASE"/>
    <property type="match status" value="1"/>
</dbReference>
<evidence type="ECO:0000256" key="7">
    <source>
        <dbReference type="ARBA" id="ARBA00022676"/>
    </source>
</evidence>
<evidence type="ECO:0000256" key="1">
    <source>
        <dbReference type="ARBA" id="ARBA00001946"/>
    </source>
</evidence>
<dbReference type="CDD" id="cd06223">
    <property type="entry name" value="PRTases_typeI"/>
    <property type="match status" value="1"/>
</dbReference>
<evidence type="ECO:0000256" key="13">
    <source>
        <dbReference type="RuleBase" id="RU364099"/>
    </source>
</evidence>
<dbReference type="Pfam" id="PF00156">
    <property type="entry name" value="Pribosyltran"/>
    <property type="match status" value="1"/>
</dbReference>
<comment type="similarity">
    <text evidence="4 13">Belongs to the purine/pyrimidine phosphoribosyltransferase family.</text>
</comment>
<dbReference type="GO" id="GO:0032264">
    <property type="term" value="P:IMP salvage"/>
    <property type="evidence" value="ECO:0007669"/>
    <property type="project" value="UniProtKB-UniPathway"/>
</dbReference>
<dbReference type="InterPro" id="IPR029057">
    <property type="entry name" value="PRTase-like"/>
</dbReference>
<dbReference type="EMBL" id="HE575323">
    <property type="protein sequence ID" value="CCC93358.1"/>
    <property type="molecule type" value="Genomic_DNA"/>
</dbReference>
<keyword evidence="9 13" id="KW-0479">Metal-binding</keyword>
<dbReference type="AlphaFoldDB" id="G0UVE3"/>
<evidence type="ECO:0000256" key="11">
    <source>
        <dbReference type="ARBA" id="ARBA00022741"/>
    </source>
</evidence>
<comment type="catalytic activity">
    <reaction evidence="13">
        <text>IMP + diphosphate = hypoxanthine + 5-phospho-alpha-D-ribose 1-diphosphate</text>
        <dbReference type="Rhea" id="RHEA:17973"/>
        <dbReference type="ChEBI" id="CHEBI:17368"/>
        <dbReference type="ChEBI" id="CHEBI:33019"/>
        <dbReference type="ChEBI" id="CHEBI:58017"/>
        <dbReference type="ChEBI" id="CHEBI:58053"/>
        <dbReference type="EC" id="2.4.2.8"/>
    </reaction>
</comment>
<keyword evidence="8 13" id="KW-0808">Transferase</keyword>
<evidence type="ECO:0000256" key="5">
    <source>
        <dbReference type="ARBA" id="ARBA00011895"/>
    </source>
</evidence>
<dbReference type="InterPro" id="IPR000836">
    <property type="entry name" value="PRTase_dom"/>
</dbReference>
<dbReference type="GO" id="GO:0000166">
    <property type="term" value="F:nucleotide binding"/>
    <property type="evidence" value="ECO:0007669"/>
    <property type="project" value="UniProtKB-KW"/>
</dbReference>
<dbReference type="NCBIfam" id="TIGR01203">
    <property type="entry name" value="HGPRTase"/>
    <property type="match status" value="1"/>
</dbReference>
<dbReference type="GO" id="GO:0000287">
    <property type="term" value="F:magnesium ion binding"/>
    <property type="evidence" value="ECO:0007669"/>
    <property type="project" value="TreeGrafter"/>
</dbReference>
<dbReference type="InterPro" id="IPR050408">
    <property type="entry name" value="HGPRT"/>
</dbReference>
<comment type="pathway">
    <text evidence="3 13">Purine metabolism; IMP biosynthesis via salvage pathway; IMP from hypoxanthine: step 1/1.</text>
</comment>
<proteinExistence type="inferred from homology"/>
<accession>G0UVE3</accession>
<gene>
    <name evidence="15" type="ORF">TCIL3000_10_1170</name>
</gene>
<evidence type="ECO:0000256" key="10">
    <source>
        <dbReference type="ARBA" id="ARBA00022726"/>
    </source>
</evidence>
<keyword evidence="7 13" id="KW-0328">Glycosyltransferase</keyword>
<name>G0UVE3_TRYCI</name>
<evidence type="ECO:0000256" key="8">
    <source>
        <dbReference type="ARBA" id="ARBA00022679"/>
    </source>
</evidence>
<protein>
    <recommendedName>
        <fullName evidence="5 13">Hypoxanthine phosphoribosyltransferase</fullName>
        <ecNumber evidence="5 13">2.4.2.8</ecNumber>
    </recommendedName>
</protein>
<dbReference type="EC" id="2.4.2.8" evidence="5 13"/>
<evidence type="ECO:0000256" key="2">
    <source>
        <dbReference type="ARBA" id="ARBA00004496"/>
    </source>
</evidence>
<dbReference type="Gene3D" id="3.40.50.2020">
    <property type="match status" value="1"/>
</dbReference>
<evidence type="ECO:0000256" key="6">
    <source>
        <dbReference type="ARBA" id="ARBA00022490"/>
    </source>
</evidence>
<dbReference type="GO" id="GO:0006166">
    <property type="term" value="P:purine ribonucleoside salvage"/>
    <property type="evidence" value="ECO:0007669"/>
    <property type="project" value="UniProtKB-KW"/>
</dbReference>
<reference evidence="15" key="1">
    <citation type="journal article" date="2012" name="Proc. Natl. Acad. Sci. U.S.A.">
        <title>Antigenic diversity is generated by distinct evolutionary mechanisms in African trypanosome species.</title>
        <authorList>
            <person name="Jackson A.P."/>
            <person name="Berry A."/>
            <person name="Aslett M."/>
            <person name="Allison H.C."/>
            <person name="Burton P."/>
            <person name="Vavrova-Anderson J."/>
            <person name="Brown R."/>
            <person name="Browne H."/>
            <person name="Corton N."/>
            <person name="Hauser H."/>
            <person name="Gamble J."/>
            <person name="Gilderthorp R."/>
            <person name="Marcello L."/>
            <person name="McQuillan J."/>
            <person name="Otto T.D."/>
            <person name="Quail M.A."/>
            <person name="Sanders M.J."/>
            <person name="van Tonder A."/>
            <person name="Ginger M.L."/>
            <person name="Field M.C."/>
            <person name="Barry J.D."/>
            <person name="Hertz-Fowler C."/>
            <person name="Berriman M."/>
        </authorList>
    </citation>
    <scope>NUCLEOTIDE SEQUENCE</scope>
    <source>
        <strain evidence="15">IL3000</strain>
    </source>
</reference>
<evidence type="ECO:0000256" key="3">
    <source>
        <dbReference type="ARBA" id="ARBA00004669"/>
    </source>
</evidence>
<dbReference type="GO" id="GO:0046100">
    <property type="term" value="P:hypoxanthine metabolic process"/>
    <property type="evidence" value="ECO:0007669"/>
    <property type="project" value="TreeGrafter"/>
</dbReference>
<dbReference type="GO" id="GO:0005829">
    <property type="term" value="C:cytosol"/>
    <property type="evidence" value="ECO:0007669"/>
    <property type="project" value="TreeGrafter"/>
</dbReference>
<dbReference type="GO" id="GO:0006178">
    <property type="term" value="P:guanine salvage"/>
    <property type="evidence" value="ECO:0007669"/>
    <property type="project" value="TreeGrafter"/>
</dbReference>
<evidence type="ECO:0000256" key="9">
    <source>
        <dbReference type="ARBA" id="ARBA00022723"/>
    </source>
</evidence>
<keyword evidence="11 13" id="KW-0547">Nucleotide-binding</keyword>
<dbReference type="UniPathway" id="UPA00591">
    <property type="reaction ID" value="UER00648"/>
</dbReference>
<evidence type="ECO:0000259" key="14">
    <source>
        <dbReference type="Pfam" id="PF00156"/>
    </source>
</evidence>
<comment type="subcellular location">
    <subcellularLocation>
        <location evidence="2 13">Cytoplasm</location>
    </subcellularLocation>
</comment>
<sequence length="234" mass="26448">MTSYESPEKYVVGRDADGVVTVGGRPYPMAEEVVATEDVIQKRIKELAREVADAYKFEKHRDSRNQGSDVQVPITDDNPLVIISVLKGSYIFTADIVRHLSDFGLSNVVDFLRATSYRGTTESSGTVQVLENIRFKDLDGKHILIMEDIVDTGRTLKHLVESILREHKPASLKVCVLADKPEGRIVPFKADFVGLTVPNRYVVGYGFEVNDRYRNYRHIFILKPEYAKRFPAAL</sequence>
<dbReference type="SUPFAM" id="SSF53271">
    <property type="entry name" value="PRTase-like"/>
    <property type="match status" value="1"/>
</dbReference>
<dbReference type="GO" id="GO:0032263">
    <property type="term" value="P:GMP salvage"/>
    <property type="evidence" value="ECO:0007669"/>
    <property type="project" value="TreeGrafter"/>
</dbReference>